<reference evidence="2 3" key="1">
    <citation type="submission" date="2018-08" db="EMBL/GenBank/DDBJ databases">
        <title>A genome reference for cultivated species of the human gut microbiota.</title>
        <authorList>
            <person name="Zou Y."/>
            <person name="Xue W."/>
            <person name="Luo G."/>
        </authorList>
    </citation>
    <scope>NUCLEOTIDE SEQUENCE [LARGE SCALE GENOMIC DNA]</scope>
    <source>
        <strain evidence="2 3">AF15-20</strain>
    </source>
</reference>
<feature type="domain" description="Alkylated DNA repair protein AlkB homologue 8 N-terminal" evidence="1">
    <location>
        <begin position="5"/>
        <end position="31"/>
    </location>
</feature>
<name>A0A395W8D5_9FIRM</name>
<dbReference type="Pfam" id="PF09004">
    <property type="entry name" value="ALKBH8_N"/>
    <property type="match status" value="1"/>
</dbReference>
<evidence type="ECO:0000259" key="1">
    <source>
        <dbReference type="Pfam" id="PF09004"/>
    </source>
</evidence>
<dbReference type="GO" id="GO:0008168">
    <property type="term" value="F:methyltransferase activity"/>
    <property type="evidence" value="ECO:0007669"/>
    <property type="project" value="InterPro"/>
</dbReference>
<dbReference type="GO" id="GO:0016706">
    <property type="term" value="F:2-oxoglutarate-dependent dioxygenase activity"/>
    <property type="evidence" value="ECO:0007669"/>
    <property type="project" value="InterPro"/>
</dbReference>
<evidence type="ECO:0000313" key="2">
    <source>
        <dbReference type="EMBL" id="RGU88799.1"/>
    </source>
</evidence>
<evidence type="ECO:0000313" key="3">
    <source>
        <dbReference type="Proteomes" id="UP000265489"/>
    </source>
</evidence>
<comment type="caution">
    <text evidence="2">The sequence shown here is derived from an EMBL/GenBank/DDBJ whole genome shotgun (WGS) entry which is preliminary data.</text>
</comment>
<organism evidence="2 3">
    <name type="scientific">Holdemanella biformis</name>
    <dbReference type="NCBI Taxonomy" id="1735"/>
    <lineage>
        <taxon>Bacteria</taxon>
        <taxon>Bacillati</taxon>
        <taxon>Bacillota</taxon>
        <taxon>Erysipelotrichia</taxon>
        <taxon>Erysipelotrichales</taxon>
        <taxon>Erysipelotrichaceae</taxon>
        <taxon>Holdemanella</taxon>
    </lineage>
</organism>
<accession>A0A395W8D5</accession>
<protein>
    <submittedName>
        <fullName evidence="2">DUF1891 domain-containing protein</fullName>
    </submittedName>
</protein>
<dbReference type="InterPro" id="IPR015095">
    <property type="entry name" value="AlkB_hom8_N"/>
</dbReference>
<gene>
    <name evidence="2" type="ORF">DWW32_12710</name>
</gene>
<sequence length="36" mass="4339">MVSYINHNPLYKNLQMRNWFLCKLKLTKIKDELSVG</sequence>
<dbReference type="EMBL" id="QRYQ01000042">
    <property type="protein sequence ID" value="RGU88799.1"/>
    <property type="molecule type" value="Genomic_DNA"/>
</dbReference>
<dbReference type="Proteomes" id="UP000265489">
    <property type="component" value="Unassembled WGS sequence"/>
</dbReference>
<proteinExistence type="predicted"/>
<dbReference type="AlphaFoldDB" id="A0A395W8D5"/>